<feature type="coiled-coil region" evidence="1">
    <location>
        <begin position="356"/>
        <end position="383"/>
    </location>
</feature>
<dbReference type="Pfam" id="PF18760">
    <property type="entry name" value="ART-PolyVal"/>
    <property type="match status" value="1"/>
</dbReference>
<gene>
    <name evidence="5" type="ORF">UFOVP1049_62</name>
</gene>
<evidence type="ECO:0000256" key="1">
    <source>
        <dbReference type="SAM" id="Coils"/>
    </source>
</evidence>
<dbReference type="EMBL" id="LR796986">
    <property type="protein sequence ID" value="CAB4180599.1"/>
    <property type="molecule type" value="Genomic_DNA"/>
</dbReference>
<feature type="compositionally biased region" description="Low complexity" evidence="2">
    <location>
        <begin position="2071"/>
        <end position="2084"/>
    </location>
</feature>
<dbReference type="InterPro" id="IPR040561">
    <property type="entry name" value="LPD38"/>
</dbReference>
<dbReference type="GO" id="GO:0015969">
    <property type="term" value="P:guanosine tetraphosphate metabolic process"/>
    <property type="evidence" value="ECO:0007669"/>
    <property type="project" value="InterPro"/>
</dbReference>
<evidence type="ECO:0000256" key="2">
    <source>
        <dbReference type="SAM" id="MobiDB-lite"/>
    </source>
</evidence>
<name>A0A6J5Q8J2_9CAUD</name>
<dbReference type="Pfam" id="PF18857">
    <property type="entry name" value="LPD38"/>
    <property type="match status" value="1"/>
</dbReference>
<dbReference type="SUPFAM" id="SSF81301">
    <property type="entry name" value="Nucleotidyltransferase"/>
    <property type="match status" value="1"/>
</dbReference>
<feature type="compositionally biased region" description="Polar residues" evidence="2">
    <location>
        <begin position="2085"/>
        <end position="2103"/>
    </location>
</feature>
<accession>A0A6J5Q8J2</accession>
<dbReference type="InterPro" id="IPR049522">
    <property type="entry name" value="ART-PolyVal_dom"/>
</dbReference>
<evidence type="ECO:0000313" key="5">
    <source>
        <dbReference type="EMBL" id="CAB4180599.1"/>
    </source>
</evidence>
<dbReference type="InterPro" id="IPR007685">
    <property type="entry name" value="RelA_SpoT"/>
</dbReference>
<evidence type="ECO:0000259" key="3">
    <source>
        <dbReference type="Pfam" id="PF18760"/>
    </source>
</evidence>
<evidence type="ECO:0000259" key="4">
    <source>
        <dbReference type="Pfam" id="PF18857"/>
    </source>
</evidence>
<keyword evidence="1" id="KW-0175">Coiled coil</keyword>
<reference evidence="5" key="1">
    <citation type="submission" date="2020-05" db="EMBL/GenBank/DDBJ databases">
        <authorList>
            <person name="Chiriac C."/>
            <person name="Salcher M."/>
            <person name="Ghai R."/>
            <person name="Kavagutti S V."/>
        </authorList>
    </citation>
    <scope>NUCLEOTIDE SEQUENCE</scope>
</reference>
<dbReference type="CDD" id="cd05399">
    <property type="entry name" value="NT_Rel-Spo_like"/>
    <property type="match status" value="1"/>
</dbReference>
<feature type="region of interest" description="Disordered" evidence="2">
    <location>
        <begin position="2067"/>
        <end position="2103"/>
    </location>
</feature>
<feature type="domain" description="Large polyvalent protein associated" evidence="4">
    <location>
        <begin position="2922"/>
        <end position="3103"/>
    </location>
</feature>
<proteinExistence type="predicted"/>
<sequence length="3215" mass="352707">MPIYTVEAPNGKVYELEGPEGSTPEQLSSALYSQVPDAATPFVKESGVIAQGKKGFEQLVSGFQTTGEAALGDKNEAARAALARQAEFDRKYEQSPSLERTAEAFKEKGFFSGLGQLASDAPDVLAAQIPQFGLSYAGGRAGAAAGAKAGSVLGPRGRVAGALLGGVAGTVGASYPGQLAGNIETQAEEQVSKGKPIDINLPAAAGTAVPQAALDAAANLPFFGRGLFGKMLGIPKEVLERGGAEAVEKLAKESLAATVSKGTAVGFAAEFPTEILQQVLQRNQAGQSLTSPEAYKQYGEIAYQTALLSPLGTAGRALDKSGAREQVQQKVMEQRRAADTAAAAPQPPDITSPAYLQQIQTQYQEAEKRKTDLKSQLRKIEEDSVTETADRLHNKDIEDQIKAMTPELEQLATEYNKAAKVAPAFTPEAVPGPIETPEAVKVPEAPKPTLTVGDALDNPLGRFTVEELSSRSPNVVTYINEQRTKLGKPALNDYSIEDIRDAMPGELPSAEKADLNSLIAAKTGYTPDVTYKPEDIINVAKQKNIATNTDGFKFFLQRATGDNDLTKMEQPQLHSAFTALSGLPEFNETQYLPEKTSATDYSPQQYNLAVQQVSALASEKDIPSTQALQVAKKATGLTRDSDVQLLLQNAYTSGDLNLSSKGDFITAQPAEQAEFRVEEGFAPAQPTGFNVMRGDELLYSTQNPDEAKAKVESLSKVADPAVKQIDKSIASERSTVAASQRSLDIMETAGLFRTPKYQQASAQHAALVQKANENIQRLNEKKAYLQLPVTIQTTGKPSNVKTYKVKEKGVSEKAFNTREEALKHALENLPVARLNELAGKTKAPGFSKRLQAEIERRKNPPKQFVATKPEVTVKVEPQEKTEKTAEKEAIKSQILPMLKKFGLGDVALQIEEGMKAEGSYAASVIKVALDANNPVRVLRHESLHGLKDLGFFTPGQWKVLENQADKVWIDKYLKQRNINGQPIQGGQQSRFEAYQNLYNGDMDAIREEAIADAFGDFDINGAPKGLFATLLKKMQDFFRALRSAFTGAGYETADDVFGKVERGELRGTASPEAQTKFSLKPNPEVEKAVTAKVNLTPQESAATSLGLQTGKPKQKQFSNKKIGGLPEVVQFLQDRRTASGLRPLDISKKEDRTTLAKLLTSEAVSAIYSGGNALSWYNETIARMMGMAALKFPELSTDRNAQMAFKLSTAITSQGLNVEDNLAFSMNQYQSYAYNKRVRGIGQFDEVGQGADQAAMISNFKLANRMLKEYGEDTTRKFLETEFLAEELREAGFKITGELGDEKITGSSIFGPKIGFGFYSNLNGNFEPVTMDMWFMRLVGRLTGSLRKFDPELFKTQLSRFRNAFEEEGNNGIYSNDFNQEALEKAKTDESSAIEFARVVNSVFNSDFKTNRLLYDDKLFKKTELVYSAQQMLGAVDSPRDAPSNGTERRQLRDVVRQTVDMVSEIQGQRIPPAALQALIWYPEQELYSTLGVKLRVTSQDYAGAIKKILLKDGYSEQSISAASKSGARQLQRMANQPVGQTVGQLGQKPQAAFTAEERSEFLEQARTKTVIEQERKEPKRKKVVFEVAPDPNNKALTEAWNNLDQSTRLKISEGIARKIVRKVLAEFDLEGSFTSQVGSFLEETNPSFALFLESGDAVEVAKFIGFALSQKEMVVISPKETKGTEKLGAITLDVNTQDAKKIDDIYQKLRNIRVNGKQPIGGQSTMNGKMIVLNYSDVATEDLARLIDHQLNGDYNVLTGDVYAAFPEKESYNYASPSNDPRGKGGDLRQRSRDLRNEATQQLRDELFKIRQQEELATGKRENIAISPAAKAAGNLKNVVTDKTLFEAQTELNQYDEDIVNKQVTDAQRIKAEKALAPYMRLAEQEKPAFDAVVERITNDVGIQARPDPVKNIVRAAEKLVLETENGTKKPDASLILDLLRSTIVVNTEAEIQNAVREIEKSFDVVRVKDRFKIPAVTGYRDVLVNVKLPSGLIAEIQVNIPAMIGSKSTGHKLYRMSRNMEQGSSERMYLESLSNRLYDEAYRFSQNDISAASARDALLRKTSDGKALSGSAAKTSEPSSSSRTGVASTAQTLAPSGTSNIQAPKQNISIAKLSLRTAPDTPEFKRFFGDSKVVDANGEPKLMYHGTARDIKEFRPRQAGAIFLTENPEFAAEYAETSSANKALERNLSEYSPQELAKAKKQAIADVKASYGFTKTAANIVKEINLSKQEGEALDFIKLAADKLFPVAGQNVMPVFVSAQNPFDYENSEHIKALGLKGINTEDLTNNVARLESDRVQNAIRAAGFDSFYIKQGNQKNIGVYSSTQIKSATGNIGTYDPKNPDIRYSLRTDVAEDIRNMPNGAAIEAAINRTTATRQEVGFVERMTAALAPESFSYLRQKALDRYNRLNDVEKLIATQMGGVQRLADQNAHAAALQSDAAAGVAASALGVGNRMGGIPVYRNGYTTVSNENGTVKGTVEIFSPLAKYGDPKIYQAYQFWAGAKRGNRLITIGKEELYTPQDMALAKQLEEKYPEFVSVQKDWIKYNDGLVKYAVDTGVISAQNAAEFTRYSDYVPFYRQLDGERTVGPNIFQSISGVKPPKELTGSKEQLADFLETIVRNTQSIIQAGMKNVAAQKAIDGGMIVGMVRKLDHVSSHPDTVTILEKGKKVSYECADKLWVDAVSSLNLPELPFLNFLAMPANFLRAAVTKDPGFMLANLMRDSISAYVTSGAKLTPVASAVKEFGNVLMNNSPEYQKLLSAGVLGGYEFSRNVEASAEAFGKDLREKTGTKTSFETATSPFTFFWNALEKGTEASDAATRIAVYKATLAETGNEAEAIHRALEVMNFNRKGSSVIVRVAAATIPFLNARVQGLDVFFRSGIRPFMDGNATEREKQVQKAMIIRGMTILSLSVMYAAAISGNHDYEKQEEETKDNNWIIPMGEGKTPLKIPIPFEVGTLFKTVPERIYRSFFMADKENRDTTEALHKSMKRALQSTFGFNPVPQIAAPLLEARDNYSVFTQRPIVGQNMQGISPEFQVGPGTSKWAEILGQQAGMSPMMIDHVFKGYTGTMGVYAADLLDAAISATVPSEVEKPSKRIDQMPIIKRFLADPEARGKITSYFDLKHAVDTTVRTINKLEKEADPNLPGYVEKNAQLFAARDFMNGLNKQMDDLEKQANMIRAAPIPADEKQEMLREITKAQNLLVNDIRQIRNILKP</sequence>
<feature type="domain" description="ART-PolyVal-like" evidence="3">
    <location>
        <begin position="2252"/>
        <end position="2337"/>
    </location>
</feature>
<dbReference type="InterPro" id="IPR043519">
    <property type="entry name" value="NT_sf"/>
</dbReference>
<protein>
    <submittedName>
        <fullName evidence="5">RelA/SpoT</fullName>
    </submittedName>
</protein>
<organism evidence="5">
    <name type="scientific">uncultured Caudovirales phage</name>
    <dbReference type="NCBI Taxonomy" id="2100421"/>
    <lineage>
        <taxon>Viruses</taxon>
        <taxon>Duplodnaviria</taxon>
        <taxon>Heunggongvirae</taxon>
        <taxon>Uroviricota</taxon>
        <taxon>Caudoviricetes</taxon>
        <taxon>Peduoviridae</taxon>
        <taxon>Maltschvirus</taxon>
        <taxon>Maltschvirus maltsch</taxon>
    </lineage>
</organism>
<dbReference type="Gene3D" id="3.30.460.10">
    <property type="entry name" value="Beta Polymerase, domain 2"/>
    <property type="match status" value="1"/>
</dbReference>